<accession>A0A9C7LBJ3</accession>
<dbReference type="Proteomes" id="UP000789845">
    <property type="component" value="Unassembled WGS sequence"/>
</dbReference>
<dbReference type="Pfam" id="PF12867">
    <property type="entry name" value="DinB_2"/>
    <property type="match status" value="1"/>
</dbReference>
<proteinExistence type="predicted"/>
<dbReference type="RefSeq" id="WP_230496853.1">
    <property type="nucleotide sequence ID" value="NZ_CAKJTG010000011.1"/>
</dbReference>
<organism evidence="2 3">
    <name type="scientific">Pseudoneobacillus rhizosphaerae</name>
    <dbReference type="NCBI Taxonomy" id="2880968"/>
    <lineage>
        <taxon>Bacteria</taxon>
        <taxon>Bacillati</taxon>
        <taxon>Bacillota</taxon>
        <taxon>Bacilli</taxon>
        <taxon>Bacillales</taxon>
        <taxon>Bacillaceae</taxon>
        <taxon>Pseudoneobacillus</taxon>
    </lineage>
</organism>
<protein>
    <recommendedName>
        <fullName evidence="1">DinB-like domain-containing protein</fullName>
    </recommendedName>
</protein>
<sequence>MKKDEIREHYVNFQEWLFSLHELDDKVWFAPIAEGKWSTAAIISHLLFWDRYSFNERFPAFQQDALLEGFPDFQEVNKAAKEYAHSGVSKEQLIAEILRDREQYFHIIEKLNEKGLDISFSIGTHRLTVVEYFNDFIGHDLHHQKQIMEVIKKQ</sequence>
<dbReference type="AlphaFoldDB" id="A0A9C7LBJ3"/>
<keyword evidence="3" id="KW-1185">Reference proteome</keyword>
<gene>
    <name evidence="2" type="ORF">NEOCIP111885_02327</name>
</gene>
<evidence type="ECO:0000259" key="1">
    <source>
        <dbReference type="Pfam" id="PF12867"/>
    </source>
</evidence>
<reference evidence="2" key="1">
    <citation type="submission" date="2021-10" db="EMBL/GenBank/DDBJ databases">
        <authorList>
            <person name="Criscuolo A."/>
        </authorList>
    </citation>
    <scope>NUCLEOTIDE SEQUENCE</scope>
    <source>
        <strain evidence="2">CIP111885</strain>
    </source>
</reference>
<evidence type="ECO:0000313" key="2">
    <source>
        <dbReference type="EMBL" id="CAG9608610.1"/>
    </source>
</evidence>
<dbReference type="Gene3D" id="1.20.120.450">
    <property type="entry name" value="dinb family like domain"/>
    <property type="match status" value="1"/>
</dbReference>
<evidence type="ECO:0000313" key="3">
    <source>
        <dbReference type="Proteomes" id="UP000789845"/>
    </source>
</evidence>
<name>A0A9C7LBJ3_9BACI</name>
<dbReference type="InterPro" id="IPR024775">
    <property type="entry name" value="DinB-like"/>
</dbReference>
<comment type="caution">
    <text evidence="2">The sequence shown here is derived from an EMBL/GenBank/DDBJ whole genome shotgun (WGS) entry which is preliminary data.</text>
</comment>
<dbReference type="EMBL" id="CAKJTG010000011">
    <property type="protein sequence ID" value="CAG9608610.1"/>
    <property type="molecule type" value="Genomic_DNA"/>
</dbReference>
<feature type="domain" description="DinB-like" evidence="1">
    <location>
        <begin position="17"/>
        <end position="147"/>
    </location>
</feature>
<dbReference type="SUPFAM" id="SSF109854">
    <property type="entry name" value="DinB/YfiT-like putative metalloenzymes"/>
    <property type="match status" value="1"/>
</dbReference>
<dbReference type="InterPro" id="IPR034660">
    <property type="entry name" value="DinB/YfiT-like"/>
</dbReference>